<dbReference type="Pfam" id="PF00892">
    <property type="entry name" value="EamA"/>
    <property type="match status" value="1"/>
</dbReference>
<feature type="transmembrane region" description="Helical" evidence="6">
    <location>
        <begin position="210"/>
        <end position="231"/>
    </location>
</feature>
<evidence type="ECO:0000313" key="9">
    <source>
        <dbReference type="Proteomes" id="UP000317496"/>
    </source>
</evidence>
<reference evidence="8 9" key="1">
    <citation type="submission" date="2019-07" db="EMBL/GenBank/DDBJ databases">
        <title>Genome sequencing for Ferrovibrio sp. K5.</title>
        <authorList>
            <person name="Park S.-J."/>
        </authorList>
    </citation>
    <scope>NUCLEOTIDE SEQUENCE [LARGE SCALE GENOMIC DNA]</scope>
    <source>
        <strain evidence="8 9">K5</strain>
    </source>
</reference>
<dbReference type="KEGG" id="fer:FNB15_15815"/>
<dbReference type="GO" id="GO:0016020">
    <property type="term" value="C:membrane"/>
    <property type="evidence" value="ECO:0007669"/>
    <property type="project" value="UniProtKB-SubCell"/>
</dbReference>
<dbReference type="EMBL" id="CP041636">
    <property type="protein sequence ID" value="QDO98656.1"/>
    <property type="molecule type" value="Genomic_DNA"/>
</dbReference>
<feature type="domain" description="EamA" evidence="7">
    <location>
        <begin position="14"/>
        <end position="146"/>
    </location>
</feature>
<dbReference type="RefSeq" id="WP_144069637.1">
    <property type="nucleotide sequence ID" value="NZ_CP041636.1"/>
</dbReference>
<feature type="transmembrane region" description="Helical" evidence="6">
    <location>
        <begin position="243"/>
        <end position="263"/>
    </location>
</feature>
<evidence type="ECO:0000256" key="6">
    <source>
        <dbReference type="SAM" id="Phobius"/>
    </source>
</evidence>
<feature type="transmembrane region" description="Helical" evidence="6">
    <location>
        <begin position="269"/>
        <end position="286"/>
    </location>
</feature>
<evidence type="ECO:0000256" key="1">
    <source>
        <dbReference type="ARBA" id="ARBA00004141"/>
    </source>
</evidence>
<name>A0A516H4I2_9PROT</name>
<dbReference type="Proteomes" id="UP000317496">
    <property type="component" value="Chromosome"/>
</dbReference>
<feature type="transmembrane region" description="Helical" evidence="6">
    <location>
        <begin position="129"/>
        <end position="147"/>
    </location>
</feature>
<dbReference type="InterPro" id="IPR037185">
    <property type="entry name" value="EmrE-like"/>
</dbReference>
<organism evidence="8 9">
    <name type="scientific">Ferrovibrio terrae</name>
    <dbReference type="NCBI Taxonomy" id="2594003"/>
    <lineage>
        <taxon>Bacteria</taxon>
        <taxon>Pseudomonadati</taxon>
        <taxon>Pseudomonadota</taxon>
        <taxon>Alphaproteobacteria</taxon>
        <taxon>Rhodospirillales</taxon>
        <taxon>Rhodospirillaceae</taxon>
        <taxon>Ferrovibrio</taxon>
    </lineage>
</organism>
<evidence type="ECO:0000256" key="2">
    <source>
        <dbReference type="ARBA" id="ARBA00009853"/>
    </source>
</evidence>
<feature type="transmembrane region" description="Helical" evidence="6">
    <location>
        <begin position="78"/>
        <end position="98"/>
    </location>
</feature>
<keyword evidence="3 6" id="KW-0812">Transmembrane</keyword>
<keyword evidence="5 6" id="KW-0472">Membrane</keyword>
<evidence type="ECO:0000259" key="7">
    <source>
        <dbReference type="Pfam" id="PF00892"/>
    </source>
</evidence>
<dbReference type="PANTHER" id="PTHR22911">
    <property type="entry name" value="ACYL-MALONYL CONDENSING ENZYME-RELATED"/>
    <property type="match status" value="1"/>
</dbReference>
<proteinExistence type="inferred from homology"/>
<evidence type="ECO:0000256" key="4">
    <source>
        <dbReference type="ARBA" id="ARBA00022989"/>
    </source>
</evidence>
<evidence type="ECO:0000313" key="8">
    <source>
        <dbReference type="EMBL" id="QDO98656.1"/>
    </source>
</evidence>
<feature type="transmembrane region" description="Helical" evidence="6">
    <location>
        <begin position="153"/>
        <end position="173"/>
    </location>
</feature>
<evidence type="ECO:0000256" key="5">
    <source>
        <dbReference type="ARBA" id="ARBA00023136"/>
    </source>
</evidence>
<accession>A0A516H4I2</accession>
<feature type="transmembrane region" description="Helical" evidence="6">
    <location>
        <begin position="185"/>
        <end position="204"/>
    </location>
</feature>
<dbReference type="PANTHER" id="PTHR22911:SF6">
    <property type="entry name" value="SOLUTE CARRIER FAMILY 35 MEMBER G1"/>
    <property type="match status" value="1"/>
</dbReference>
<protein>
    <submittedName>
        <fullName evidence="8">DMT family transporter</fullName>
    </submittedName>
</protein>
<dbReference type="AlphaFoldDB" id="A0A516H4I2"/>
<sequence>MNFLKRFHGSGNRRGIISFLLAVFLFTINEALCKLVYGEVSTHQILALRGLIATAAVVAMIQVTGAMPRILRMFDRPVLLRSSIDLVSSYFYMIALFHTPISNVMAIHMSSPLMMTAVVALVMRETVGWRRWSAVAVGFVGVLLVVQPRAENFNAYSMLGVGAAACVVLRDLVTKKIAAEIPSSIIILTNVGMLTLVALTLALLEGWVSMTWGQFGFVAVAALCIAVGYICTVDAFRHAEVTVIVPMRYAGLPLALLLGYFIWGDVPNTLASVGIVFIVGSGLYVLHRERLRGKEAAAQAAATPPP</sequence>
<dbReference type="InterPro" id="IPR000620">
    <property type="entry name" value="EamA_dom"/>
</dbReference>
<dbReference type="OrthoDB" id="9812899at2"/>
<feature type="transmembrane region" description="Helical" evidence="6">
    <location>
        <begin position="43"/>
        <end position="66"/>
    </location>
</feature>
<keyword evidence="9" id="KW-1185">Reference proteome</keyword>
<dbReference type="SUPFAM" id="SSF103481">
    <property type="entry name" value="Multidrug resistance efflux transporter EmrE"/>
    <property type="match status" value="2"/>
</dbReference>
<comment type="similarity">
    <text evidence="2">Belongs to the drug/metabolite transporter (DMT) superfamily. 10 TMS drug/metabolite exporter (DME) (TC 2.A.7.3) family.</text>
</comment>
<keyword evidence="4 6" id="KW-1133">Transmembrane helix</keyword>
<gene>
    <name evidence="8" type="ORF">FNB15_15815</name>
</gene>
<comment type="subcellular location">
    <subcellularLocation>
        <location evidence="1">Membrane</location>
        <topology evidence="1">Multi-pass membrane protein</topology>
    </subcellularLocation>
</comment>
<evidence type="ECO:0000256" key="3">
    <source>
        <dbReference type="ARBA" id="ARBA00022692"/>
    </source>
</evidence>